<dbReference type="Ensembl" id="ENSCPVT00000024802.1">
    <property type="protein sequence ID" value="ENSCPVP00000023683.1"/>
    <property type="gene ID" value="ENSCPVG00000006395.2"/>
</dbReference>
<reference evidence="2" key="3">
    <citation type="submission" date="2025-09" db="UniProtKB">
        <authorList>
            <consortium name="Ensembl"/>
        </authorList>
    </citation>
    <scope>IDENTIFICATION</scope>
</reference>
<feature type="compositionally biased region" description="Gly residues" evidence="1">
    <location>
        <begin position="287"/>
        <end position="317"/>
    </location>
</feature>
<evidence type="ECO:0000256" key="1">
    <source>
        <dbReference type="SAM" id="MobiDB-lite"/>
    </source>
</evidence>
<accession>A0A8U8BAM0</accession>
<dbReference type="InterPro" id="IPR050566">
    <property type="entry name" value="Deoxyribonucleoside_kinase"/>
</dbReference>
<dbReference type="GO" id="GO:0005739">
    <property type="term" value="C:mitochondrion"/>
    <property type="evidence" value="ECO:0007669"/>
    <property type="project" value="TreeGrafter"/>
</dbReference>
<dbReference type="SUPFAM" id="SSF52540">
    <property type="entry name" value="P-loop containing nucleoside triphosphate hydrolases"/>
    <property type="match status" value="1"/>
</dbReference>
<evidence type="ECO:0000313" key="3">
    <source>
        <dbReference type="Proteomes" id="UP000694382"/>
    </source>
</evidence>
<evidence type="ECO:0000313" key="2">
    <source>
        <dbReference type="Ensembl" id="ENSCPVP00000023683.1"/>
    </source>
</evidence>
<dbReference type="Pfam" id="PF01712">
    <property type="entry name" value="dNK"/>
    <property type="match status" value="1"/>
</dbReference>
<proteinExistence type="predicted"/>
<dbReference type="CDD" id="cd01673">
    <property type="entry name" value="dNK"/>
    <property type="match status" value="1"/>
</dbReference>
<keyword evidence="3" id="KW-1185">Reference proteome</keyword>
<sequence>MSTPGFGAGGPPGSPRVTGIYWGAPGVTPQPGVTPLSLPAAVGKSTFLRLLAAAFPRWHLVTEPVARWRRVPGAAGTAQAPAGSANLLQLLYQEPARWAFTFQSLSCLSRVRAALEPAEGSGDTPGTAAPVSVLERSLFSDRYVFAKTLLEAGHLQPLEWAIYQEWHELLLRHLAPHAAPHGFLYLRASPQTCLQRLRRRARSEEGGIQLGYLQQLHGQHELWLVARATEIHCEAARRAPVLVLDAEQDFEHDVARQGQLMAQVEAFVTSLGAHSVPSHADPLSSGQGAGRPGGGGGGGGPRGGGGPKAKGPPGKGTGTRDTVPGTGDTVLGTGDMIPKTKDTVPRTGDMILRTGDTVLRMWDTILRTKDTIPRTRDTILSTGDTSWSPLSPHPLCPGQGRIPRAVRGFGVRIAQVLAVTPCPSLGWVSCCNSRGKSRCFTQPPSFVILYLIVSLN</sequence>
<dbReference type="PANTHER" id="PTHR10513">
    <property type="entry name" value="DEOXYNUCLEOSIDE KINASE"/>
    <property type="match status" value="1"/>
</dbReference>
<dbReference type="Gene3D" id="3.40.50.300">
    <property type="entry name" value="P-loop containing nucleotide triphosphate hydrolases"/>
    <property type="match status" value="1"/>
</dbReference>
<dbReference type="PANTHER" id="PTHR10513:SF8">
    <property type="entry name" value="DEOXYGUANOSINE KINASE, MITOCHONDRIAL"/>
    <property type="match status" value="1"/>
</dbReference>
<dbReference type="GO" id="GO:0004138">
    <property type="term" value="F:deoxyguanosine kinase activity"/>
    <property type="evidence" value="ECO:0007669"/>
    <property type="project" value="TreeGrafter"/>
</dbReference>
<feature type="region of interest" description="Disordered" evidence="1">
    <location>
        <begin position="275"/>
        <end position="348"/>
    </location>
</feature>
<organism evidence="2 3">
    <name type="scientific">Geospiza parvula</name>
    <name type="common">Small tree-finch</name>
    <name type="synonym">Camarhynchus parvulus</name>
    <dbReference type="NCBI Taxonomy" id="87175"/>
    <lineage>
        <taxon>Eukaryota</taxon>
        <taxon>Metazoa</taxon>
        <taxon>Chordata</taxon>
        <taxon>Craniata</taxon>
        <taxon>Vertebrata</taxon>
        <taxon>Euteleostomi</taxon>
        <taxon>Archelosauria</taxon>
        <taxon>Archosauria</taxon>
        <taxon>Dinosauria</taxon>
        <taxon>Saurischia</taxon>
        <taxon>Theropoda</taxon>
        <taxon>Coelurosauria</taxon>
        <taxon>Aves</taxon>
        <taxon>Neognathae</taxon>
        <taxon>Neoaves</taxon>
        <taxon>Telluraves</taxon>
        <taxon>Australaves</taxon>
        <taxon>Passeriformes</taxon>
        <taxon>Thraupidae</taxon>
        <taxon>Camarhynchus</taxon>
    </lineage>
</organism>
<name>A0A8U8BAM0_GEOPR</name>
<dbReference type="InterPro" id="IPR027417">
    <property type="entry name" value="P-loop_NTPase"/>
</dbReference>
<dbReference type="InterPro" id="IPR031314">
    <property type="entry name" value="DNK_dom"/>
</dbReference>
<dbReference type="Proteomes" id="UP000694382">
    <property type="component" value="Chromosome 22"/>
</dbReference>
<reference evidence="2" key="2">
    <citation type="submission" date="2025-08" db="UniProtKB">
        <authorList>
            <consortium name="Ensembl"/>
        </authorList>
    </citation>
    <scope>IDENTIFICATION</scope>
</reference>
<protein>
    <submittedName>
        <fullName evidence="2">Uncharacterized protein</fullName>
    </submittedName>
</protein>
<dbReference type="AlphaFoldDB" id="A0A8U8BAM0"/>
<reference evidence="2" key="1">
    <citation type="submission" date="2020-02" db="EMBL/GenBank/DDBJ databases">
        <authorList>
            <person name="Enbody D E."/>
            <person name="Pettersson E M."/>
        </authorList>
    </citation>
    <scope>NUCLEOTIDE SEQUENCE [LARGE SCALE GENOMIC DNA]</scope>
</reference>